<evidence type="ECO:0000256" key="1">
    <source>
        <dbReference type="ARBA" id="ARBA00023002"/>
    </source>
</evidence>
<dbReference type="SUPFAM" id="SSF53323">
    <property type="entry name" value="Pyruvate-ferredoxin oxidoreductase, PFOR, domain III"/>
    <property type="match status" value="1"/>
</dbReference>
<dbReference type="Gene3D" id="3.40.920.10">
    <property type="entry name" value="Pyruvate-ferredoxin oxidoreductase, PFOR, domain III"/>
    <property type="match status" value="1"/>
</dbReference>
<dbReference type="InterPro" id="IPR052198">
    <property type="entry name" value="IorB_Oxidoreductase"/>
</dbReference>
<dbReference type="PANTHER" id="PTHR43854">
    <property type="entry name" value="INDOLEPYRUVATE OXIDOREDUCTASE SUBUNIT IORB"/>
    <property type="match status" value="1"/>
</dbReference>
<evidence type="ECO:0000259" key="2">
    <source>
        <dbReference type="Pfam" id="PF01558"/>
    </source>
</evidence>
<feature type="domain" description="Pyruvate/ketoisovalerate oxidoreductase catalytic" evidence="2">
    <location>
        <begin position="13"/>
        <end position="189"/>
    </location>
</feature>
<evidence type="ECO:0000313" key="3">
    <source>
        <dbReference type="EMBL" id="SPD72087.1"/>
    </source>
</evidence>
<dbReference type="NCBIfam" id="NF005325">
    <property type="entry name" value="PRK06853.1-5"/>
    <property type="match status" value="1"/>
</dbReference>
<accession>A0A445MRI6</accession>
<reference evidence="3" key="1">
    <citation type="submission" date="2018-01" db="EMBL/GenBank/DDBJ databases">
        <authorList>
            <person name="Regsiter A."/>
            <person name="William W."/>
        </authorList>
    </citation>
    <scope>NUCLEOTIDE SEQUENCE</scope>
    <source>
        <strain evidence="3">TRIP AH-1</strain>
    </source>
</reference>
<organism evidence="3">
    <name type="scientific">uncultured Desulfobacterium sp</name>
    <dbReference type="NCBI Taxonomy" id="201089"/>
    <lineage>
        <taxon>Bacteria</taxon>
        <taxon>Pseudomonadati</taxon>
        <taxon>Thermodesulfobacteriota</taxon>
        <taxon>Desulfobacteria</taxon>
        <taxon>Desulfobacterales</taxon>
        <taxon>Desulfobacteriaceae</taxon>
        <taxon>Desulfobacterium</taxon>
        <taxon>environmental samples</taxon>
    </lineage>
</organism>
<name>A0A445MRI6_9BACT</name>
<dbReference type="InterPro" id="IPR019752">
    <property type="entry name" value="Pyrv/ketoisovalerate_OxRed_cat"/>
</dbReference>
<gene>
    <name evidence="3" type="ORF">PITCH_A1150122</name>
</gene>
<dbReference type="EMBL" id="OJIN01000019">
    <property type="protein sequence ID" value="SPD72087.1"/>
    <property type="molecule type" value="Genomic_DNA"/>
</dbReference>
<dbReference type="PANTHER" id="PTHR43854:SF1">
    <property type="entry name" value="INDOLEPYRUVATE OXIDOREDUCTASE SUBUNIT IORB"/>
    <property type="match status" value="1"/>
</dbReference>
<dbReference type="GO" id="GO:0043805">
    <property type="term" value="F:indolepyruvate ferredoxin oxidoreductase activity"/>
    <property type="evidence" value="ECO:0007669"/>
    <property type="project" value="UniProtKB-EC"/>
</dbReference>
<dbReference type="NCBIfam" id="NF005322">
    <property type="entry name" value="PRK06853.1-2"/>
    <property type="match status" value="1"/>
</dbReference>
<dbReference type="EC" id="1.2.7.8" evidence="3"/>
<proteinExistence type="predicted"/>
<dbReference type="Pfam" id="PF01558">
    <property type="entry name" value="POR"/>
    <property type="match status" value="1"/>
</dbReference>
<protein>
    <submittedName>
        <fullName evidence="3">Pyruvate ferredoxin/flavodoxin oxidoreductase</fullName>
        <ecNumber evidence="3">1.2.7.8</ecNumber>
    </submittedName>
</protein>
<sequence>MNKVTNILMVGVGGQGVILASEIVAETMMLAGFDVKKSEVHGMAQRGGMVNSHIRFGPNVYSPVIKKAEADYLFAFEMLESLRFLDFLVKDPVILLNKQQILPPSVTSGEDEYPRDICGLLSKRYHHVDVVDSLAIAKNAGNTKTSNIAFLGSVSTYFEIKEQLWEDTIAKFVPESLLNINLKAFSLGRKFLV</sequence>
<dbReference type="InterPro" id="IPR002869">
    <property type="entry name" value="Pyrv_flavodox_OxRed_cen"/>
</dbReference>
<dbReference type="AlphaFoldDB" id="A0A445MRI6"/>
<keyword evidence="3" id="KW-0670">Pyruvate</keyword>
<keyword evidence="1 3" id="KW-0560">Oxidoreductase</keyword>